<proteinExistence type="predicted"/>
<reference evidence="8 9" key="1">
    <citation type="submission" date="2019-02" db="EMBL/GenBank/DDBJ databases">
        <title>Deep-cultivation of Planctomycetes and their phenomic and genomic characterization uncovers novel biology.</title>
        <authorList>
            <person name="Wiegand S."/>
            <person name="Jogler M."/>
            <person name="Boedeker C."/>
            <person name="Pinto D."/>
            <person name="Vollmers J."/>
            <person name="Rivas-Marin E."/>
            <person name="Kohn T."/>
            <person name="Peeters S.H."/>
            <person name="Heuer A."/>
            <person name="Rast P."/>
            <person name="Oberbeckmann S."/>
            <person name="Bunk B."/>
            <person name="Jeske O."/>
            <person name="Meyerdierks A."/>
            <person name="Storesund J.E."/>
            <person name="Kallscheuer N."/>
            <person name="Luecker S."/>
            <person name="Lage O.M."/>
            <person name="Pohl T."/>
            <person name="Merkel B.J."/>
            <person name="Hornburger P."/>
            <person name="Mueller R.-W."/>
            <person name="Bruemmer F."/>
            <person name="Labrenz M."/>
            <person name="Spormann A.M."/>
            <person name="Op den Camp H."/>
            <person name="Overmann J."/>
            <person name="Amann R."/>
            <person name="Jetten M.S.M."/>
            <person name="Mascher T."/>
            <person name="Medema M.H."/>
            <person name="Devos D.P."/>
            <person name="Kaster A.-K."/>
            <person name="Ovreas L."/>
            <person name="Rohde M."/>
            <person name="Galperin M.Y."/>
            <person name="Jogler C."/>
        </authorList>
    </citation>
    <scope>NUCLEOTIDE SEQUENCE [LARGE SCALE GENOMIC DNA]</scope>
    <source>
        <strain evidence="8 9">Mal33</strain>
    </source>
</reference>
<comment type="subcellular location">
    <subcellularLocation>
        <location evidence="1">Cell membrane</location>
        <topology evidence="1">Multi-pass membrane protein</topology>
    </subcellularLocation>
</comment>
<dbReference type="RefSeq" id="WP_145283377.1">
    <property type="nucleotide sequence ID" value="NZ_CP036318.1"/>
</dbReference>
<keyword evidence="5 6" id="KW-0472">Membrane</keyword>
<keyword evidence="3 6" id="KW-0812">Transmembrane</keyword>
<feature type="domain" description="Type II secretion system protein GspF" evidence="7">
    <location>
        <begin position="205"/>
        <end position="323"/>
    </location>
</feature>
<accession>A0A518IR03</accession>
<evidence type="ECO:0000256" key="1">
    <source>
        <dbReference type="ARBA" id="ARBA00004651"/>
    </source>
</evidence>
<organism evidence="8 9">
    <name type="scientific">Rosistilla oblonga</name>
    <dbReference type="NCBI Taxonomy" id="2527990"/>
    <lineage>
        <taxon>Bacteria</taxon>
        <taxon>Pseudomonadati</taxon>
        <taxon>Planctomycetota</taxon>
        <taxon>Planctomycetia</taxon>
        <taxon>Pirellulales</taxon>
        <taxon>Pirellulaceae</taxon>
        <taxon>Rosistilla</taxon>
    </lineage>
</organism>
<dbReference type="PANTHER" id="PTHR30012">
    <property type="entry name" value="GENERAL SECRETION PATHWAY PROTEIN"/>
    <property type="match status" value="1"/>
</dbReference>
<keyword evidence="2" id="KW-1003">Cell membrane</keyword>
<dbReference type="AlphaFoldDB" id="A0A518IR03"/>
<evidence type="ECO:0000256" key="3">
    <source>
        <dbReference type="ARBA" id="ARBA00022692"/>
    </source>
</evidence>
<dbReference type="InterPro" id="IPR003004">
    <property type="entry name" value="GspF/PilC"/>
</dbReference>
<dbReference type="Proteomes" id="UP000316770">
    <property type="component" value="Chromosome"/>
</dbReference>
<name>A0A518IR03_9BACT</name>
<dbReference type="EMBL" id="CP036318">
    <property type="protein sequence ID" value="QDV55526.1"/>
    <property type="molecule type" value="Genomic_DNA"/>
</dbReference>
<dbReference type="PRINTS" id="PR00812">
    <property type="entry name" value="BCTERIALGSPF"/>
</dbReference>
<dbReference type="InterPro" id="IPR018076">
    <property type="entry name" value="T2SS_GspF_dom"/>
</dbReference>
<dbReference type="PANTHER" id="PTHR30012:SF0">
    <property type="entry name" value="TYPE II SECRETION SYSTEM PROTEIN F-RELATED"/>
    <property type="match status" value="1"/>
</dbReference>
<dbReference type="Pfam" id="PF00482">
    <property type="entry name" value="T2SSF"/>
    <property type="match status" value="1"/>
</dbReference>
<evidence type="ECO:0000256" key="2">
    <source>
        <dbReference type="ARBA" id="ARBA00022475"/>
    </source>
</evidence>
<evidence type="ECO:0000313" key="9">
    <source>
        <dbReference type="Proteomes" id="UP000316770"/>
    </source>
</evidence>
<keyword evidence="9" id="KW-1185">Reference proteome</keyword>
<sequence length="332" mass="36380">MSTFHDQIQATLEQRDLLIPPLTALAEEMPNSWGQRDLQELIDLLRNETDADAWMQHPRAAAWLPVIVGGFNPAETPQRIHLLFSQTMRQQQRQRQRGASLLYPFLILALAGAVGLGLSWGIVPTFAAMYRDFGLDLPLPTRISVAISDGIIQAPLKQLIIAAGAIALSVAIYRWWISSPLCSRLFSLKGNTRAVQAMAQAVGSVAELISVGASIPEALRISSRGCGHPLYQRELESLAGAAETSADTLNDSREATYFPANLLLALQPNATGHPNIHLLRELSLIYHERAAQRIDWLRWLVGPLALLAVGLVVVFVVFALFMPMISLVTSLG</sequence>
<feature type="transmembrane region" description="Helical" evidence="6">
    <location>
        <begin position="101"/>
        <end position="123"/>
    </location>
</feature>
<feature type="transmembrane region" description="Helical" evidence="6">
    <location>
        <begin position="159"/>
        <end position="177"/>
    </location>
</feature>
<dbReference type="GO" id="GO:0005886">
    <property type="term" value="C:plasma membrane"/>
    <property type="evidence" value="ECO:0007669"/>
    <property type="project" value="UniProtKB-SubCell"/>
</dbReference>
<protein>
    <submittedName>
        <fullName evidence="8">Type IV pilin biogenesis protein</fullName>
    </submittedName>
</protein>
<evidence type="ECO:0000256" key="5">
    <source>
        <dbReference type="ARBA" id="ARBA00023136"/>
    </source>
</evidence>
<evidence type="ECO:0000313" key="8">
    <source>
        <dbReference type="EMBL" id="QDV55526.1"/>
    </source>
</evidence>
<keyword evidence="4 6" id="KW-1133">Transmembrane helix</keyword>
<evidence type="ECO:0000256" key="4">
    <source>
        <dbReference type="ARBA" id="ARBA00022989"/>
    </source>
</evidence>
<feature type="transmembrane region" description="Helical" evidence="6">
    <location>
        <begin position="299"/>
        <end position="322"/>
    </location>
</feature>
<evidence type="ECO:0000259" key="7">
    <source>
        <dbReference type="Pfam" id="PF00482"/>
    </source>
</evidence>
<evidence type="ECO:0000256" key="6">
    <source>
        <dbReference type="SAM" id="Phobius"/>
    </source>
</evidence>
<gene>
    <name evidence="8" type="ORF">Mal33_15030</name>
</gene>